<protein>
    <submittedName>
        <fullName evidence="14">TonB-dependent receptor</fullName>
    </submittedName>
</protein>
<sequence length="694" mass="74806">MYKLIHRDHLLSASSAILLVLASDAAAQQEKQLDAVVVSASRSEQQRFDAAASIDAVTIDPLRAASPLVNMSELLSSAPGIQIRERQNYAQDLQLSVRGFGTRSTFGVRGVRILVDGIPATMPDGQGQAATATLSSAQRIEILRGPVAQLYGNAAGGVVQVFTSDPPLAPQAPIASASLGAGSDGQRQMGVTLAGGGSELGGLLDVSHYETDGYRDHSAAERTQINGKVLWRPSSSTRITGLINSFRQPLAQDPLGLTRAQFEDNPRQVVAGALTFDTRKAIEQQQAGIVVEHKLDRSNTLNGRIYAGTRQVNQTLAFSGAAANSSGGVVDLDNHYRGIGLSWTHATTANGMPLNWTVGMEADDLDQRRRGFVNDNGVAGALRREEMDGANNVDVFGQVDWMFAPQWKASAGLRSSRVRLSVDDRYVTAASPDDSGSVEYRNNSPVLGLVWYANDSLNIYGNLGRGFETPTLAESAYRAGATGPNLGLQPSRSVQGEIGMKWRSGTQSVDLALFNARSRDEIVPQTTEGGRSIFQNIDKVERRGVEVSWRNDVGSVGTQFAYTLLDARFRESFTTGQNTLVAAGNRLPGAPMHSLFTQLEYRPAPGLSTALEMRVESKAYVDDLNSDAAPGYAVFNLRAGQEFRAGASKWYLYGRIDNLFDKQYAGSVIVNDGNRRFFEPAAGRRLFVGLRAAL</sequence>
<dbReference type="Gene3D" id="2.40.170.20">
    <property type="entry name" value="TonB-dependent receptor, beta-barrel domain"/>
    <property type="match status" value="1"/>
</dbReference>
<dbReference type="PROSITE" id="PS52016">
    <property type="entry name" value="TONB_DEPENDENT_REC_3"/>
    <property type="match status" value="1"/>
</dbReference>
<dbReference type="AlphaFoldDB" id="A0A3A3FNJ3"/>
<dbReference type="PANTHER" id="PTHR30069:SF28">
    <property type="entry name" value="TONB-DEPENDENT RECEPTOR YNCD-RELATED"/>
    <property type="match status" value="1"/>
</dbReference>
<dbReference type="InterPro" id="IPR012910">
    <property type="entry name" value="Plug_dom"/>
</dbReference>
<evidence type="ECO:0000256" key="4">
    <source>
        <dbReference type="ARBA" id="ARBA00022452"/>
    </source>
</evidence>
<dbReference type="EMBL" id="QYUO01000002">
    <property type="protein sequence ID" value="RJF95239.1"/>
    <property type="molecule type" value="Genomic_DNA"/>
</dbReference>
<evidence type="ECO:0000256" key="8">
    <source>
        <dbReference type="ARBA" id="ARBA00023170"/>
    </source>
</evidence>
<accession>A0A3A3FNJ3</accession>
<name>A0A3A3FNJ3_9BURK</name>
<dbReference type="Pfam" id="PF07715">
    <property type="entry name" value="Plug"/>
    <property type="match status" value="1"/>
</dbReference>
<evidence type="ECO:0000256" key="10">
    <source>
        <dbReference type="PROSITE-ProRule" id="PRU01360"/>
    </source>
</evidence>
<dbReference type="GO" id="GO:0015344">
    <property type="term" value="F:siderophore uptake transmembrane transporter activity"/>
    <property type="evidence" value="ECO:0007669"/>
    <property type="project" value="TreeGrafter"/>
</dbReference>
<evidence type="ECO:0000256" key="2">
    <source>
        <dbReference type="ARBA" id="ARBA00009810"/>
    </source>
</evidence>
<evidence type="ECO:0000313" key="15">
    <source>
        <dbReference type="Proteomes" id="UP000265955"/>
    </source>
</evidence>
<keyword evidence="15" id="KW-1185">Reference proteome</keyword>
<dbReference type="RefSeq" id="WP_119770390.1">
    <property type="nucleotide sequence ID" value="NZ_QYUO01000002.1"/>
</dbReference>
<feature type="domain" description="TonB-dependent receptor plug" evidence="13">
    <location>
        <begin position="49"/>
        <end position="158"/>
    </location>
</feature>
<evidence type="ECO:0000256" key="1">
    <source>
        <dbReference type="ARBA" id="ARBA00004571"/>
    </source>
</evidence>
<dbReference type="CDD" id="cd01347">
    <property type="entry name" value="ligand_gated_channel"/>
    <property type="match status" value="1"/>
</dbReference>
<dbReference type="InterPro" id="IPR000531">
    <property type="entry name" value="Beta-barrel_TonB"/>
</dbReference>
<keyword evidence="8 14" id="KW-0675">Receptor</keyword>
<keyword evidence="3 10" id="KW-0813">Transport</keyword>
<comment type="similarity">
    <text evidence="2 10 11">Belongs to the TonB-dependent receptor family.</text>
</comment>
<proteinExistence type="inferred from homology"/>
<evidence type="ECO:0000256" key="11">
    <source>
        <dbReference type="RuleBase" id="RU003357"/>
    </source>
</evidence>
<evidence type="ECO:0000256" key="7">
    <source>
        <dbReference type="ARBA" id="ARBA00023136"/>
    </source>
</evidence>
<evidence type="ECO:0000259" key="13">
    <source>
        <dbReference type="Pfam" id="PF07715"/>
    </source>
</evidence>
<evidence type="ECO:0000256" key="9">
    <source>
        <dbReference type="ARBA" id="ARBA00023237"/>
    </source>
</evidence>
<dbReference type="GO" id="GO:0009279">
    <property type="term" value="C:cell outer membrane"/>
    <property type="evidence" value="ECO:0007669"/>
    <property type="project" value="UniProtKB-SubCell"/>
</dbReference>
<dbReference type="InterPro" id="IPR039426">
    <property type="entry name" value="TonB-dep_rcpt-like"/>
</dbReference>
<comment type="subcellular location">
    <subcellularLocation>
        <location evidence="1 10">Cell outer membrane</location>
        <topology evidence="1 10">Multi-pass membrane protein</topology>
    </subcellularLocation>
</comment>
<keyword evidence="6 11" id="KW-0798">TonB box</keyword>
<keyword evidence="7 10" id="KW-0472">Membrane</keyword>
<dbReference type="Pfam" id="PF00593">
    <property type="entry name" value="TonB_dep_Rec_b-barrel"/>
    <property type="match status" value="1"/>
</dbReference>
<reference evidence="15" key="1">
    <citation type="submission" date="2018-09" db="EMBL/GenBank/DDBJ databases">
        <authorList>
            <person name="Zhu H."/>
        </authorList>
    </citation>
    <scope>NUCLEOTIDE SEQUENCE [LARGE SCALE GENOMIC DNA]</scope>
    <source>
        <strain evidence="15">K1R23-30</strain>
    </source>
</reference>
<dbReference type="Gene3D" id="2.170.130.10">
    <property type="entry name" value="TonB-dependent receptor, plug domain"/>
    <property type="match status" value="1"/>
</dbReference>
<dbReference type="SUPFAM" id="SSF56935">
    <property type="entry name" value="Porins"/>
    <property type="match status" value="1"/>
</dbReference>
<dbReference type="PANTHER" id="PTHR30069">
    <property type="entry name" value="TONB-DEPENDENT OUTER MEMBRANE RECEPTOR"/>
    <property type="match status" value="1"/>
</dbReference>
<gene>
    <name evidence="14" type="ORF">D3871_17505</name>
</gene>
<keyword evidence="4 10" id="KW-1134">Transmembrane beta strand</keyword>
<evidence type="ECO:0000256" key="6">
    <source>
        <dbReference type="ARBA" id="ARBA00023077"/>
    </source>
</evidence>
<dbReference type="GO" id="GO:0044718">
    <property type="term" value="P:siderophore transmembrane transport"/>
    <property type="evidence" value="ECO:0007669"/>
    <property type="project" value="TreeGrafter"/>
</dbReference>
<feature type="domain" description="TonB-dependent receptor-like beta-barrel" evidence="12">
    <location>
        <begin position="244"/>
        <end position="659"/>
    </location>
</feature>
<keyword evidence="5 10" id="KW-0812">Transmembrane</keyword>
<keyword evidence="9 10" id="KW-0998">Cell outer membrane</keyword>
<evidence type="ECO:0000313" key="14">
    <source>
        <dbReference type="EMBL" id="RJF95239.1"/>
    </source>
</evidence>
<evidence type="ECO:0000256" key="3">
    <source>
        <dbReference type="ARBA" id="ARBA00022448"/>
    </source>
</evidence>
<evidence type="ECO:0000256" key="5">
    <source>
        <dbReference type="ARBA" id="ARBA00022692"/>
    </source>
</evidence>
<evidence type="ECO:0000259" key="12">
    <source>
        <dbReference type="Pfam" id="PF00593"/>
    </source>
</evidence>
<dbReference type="InterPro" id="IPR037066">
    <property type="entry name" value="Plug_dom_sf"/>
</dbReference>
<comment type="caution">
    <text evidence="14">The sequence shown here is derived from an EMBL/GenBank/DDBJ whole genome shotgun (WGS) entry which is preliminary data.</text>
</comment>
<dbReference type="InterPro" id="IPR036942">
    <property type="entry name" value="Beta-barrel_TonB_sf"/>
</dbReference>
<organism evidence="14 15">
    <name type="scientific">Noviherbaspirillum saxi</name>
    <dbReference type="NCBI Taxonomy" id="2320863"/>
    <lineage>
        <taxon>Bacteria</taxon>
        <taxon>Pseudomonadati</taxon>
        <taxon>Pseudomonadota</taxon>
        <taxon>Betaproteobacteria</taxon>
        <taxon>Burkholderiales</taxon>
        <taxon>Oxalobacteraceae</taxon>
        <taxon>Noviherbaspirillum</taxon>
    </lineage>
</organism>
<dbReference type="OrthoDB" id="9760620at2"/>
<dbReference type="Proteomes" id="UP000265955">
    <property type="component" value="Unassembled WGS sequence"/>
</dbReference>